<keyword evidence="2" id="KW-1185">Reference proteome</keyword>
<name>A0ABN9ZDN9_PIPNA</name>
<accession>A0ABN9ZDN9</accession>
<evidence type="ECO:0000313" key="2">
    <source>
        <dbReference type="Proteomes" id="UP001314169"/>
    </source>
</evidence>
<dbReference type="EMBL" id="OY882871">
    <property type="protein sequence ID" value="CAK6436441.1"/>
    <property type="molecule type" value="Genomic_DNA"/>
</dbReference>
<proteinExistence type="predicted"/>
<gene>
    <name evidence="1" type="ORF">MPIPNATIZW_LOCUS4747</name>
</gene>
<organism evidence="1 2">
    <name type="scientific">Pipistrellus nathusii</name>
    <name type="common">Nathusius' pipistrelle</name>
    <dbReference type="NCBI Taxonomy" id="59473"/>
    <lineage>
        <taxon>Eukaryota</taxon>
        <taxon>Metazoa</taxon>
        <taxon>Chordata</taxon>
        <taxon>Craniata</taxon>
        <taxon>Vertebrata</taxon>
        <taxon>Euteleostomi</taxon>
        <taxon>Mammalia</taxon>
        <taxon>Eutheria</taxon>
        <taxon>Laurasiatheria</taxon>
        <taxon>Chiroptera</taxon>
        <taxon>Yangochiroptera</taxon>
        <taxon>Vespertilionidae</taxon>
        <taxon>Pipistrellus</taxon>
    </lineage>
</organism>
<reference evidence="1" key="1">
    <citation type="submission" date="2023-12" db="EMBL/GenBank/DDBJ databases">
        <authorList>
            <person name="Brown T."/>
        </authorList>
    </citation>
    <scope>NUCLEOTIDE SEQUENCE</scope>
</reference>
<dbReference type="Proteomes" id="UP001314169">
    <property type="component" value="Chromosome 14"/>
</dbReference>
<sequence length="145" mass="15983">MLLGQRVTCVTSVNSLRPPCCCLGPPALLSTVCSFSGSLGVRRGGRVGGPSTPLPLTHGAQLSISSHYQRPAQRFLRESCRGPLPPCFLCPVVEVFSKSVVFSMQINYFKNCFCKYLCEYFSIVFDNLQHFHDLVIAFAGVFKMP</sequence>
<evidence type="ECO:0000313" key="1">
    <source>
        <dbReference type="EMBL" id="CAK6436441.1"/>
    </source>
</evidence>
<protein>
    <submittedName>
        <fullName evidence="1">Uncharacterized protein</fullName>
    </submittedName>
</protein>